<reference evidence="14 15" key="1">
    <citation type="submission" date="2019-06" db="EMBL/GenBank/DDBJ databases">
        <title>Draft Genome Sequence of Candidatus Phytoplasma pini-Related Strain MDPP: A Resource for Comparative Genomics of Gymnosperm-infecting Phytoplasmas.</title>
        <authorList>
            <person name="Cai W."/>
            <person name="Costanzo S."/>
            <person name="Shao J."/>
            <person name="Zhao Y."/>
            <person name="Davis R."/>
        </authorList>
    </citation>
    <scope>NUCLEOTIDE SEQUENCE [LARGE SCALE GENOMIC DNA]</scope>
    <source>
        <strain evidence="14 15">MDPP</strain>
    </source>
</reference>
<dbReference type="InterPro" id="IPR004805">
    <property type="entry name" value="DnaE2/DnaE/PolC"/>
</dbReference>
<keyword evidence="8 11" id="KW-0269">Exonuclease</keyword>
<dbReference type="SMART" id="SM00479">
    <property type="entry name" value="EXOIII"/>
    <property type="match status" value="1"/>
</dbReference>
<proteinExistence type="inferred from homology"/>
<organism evidence="14 15">
    <name type="scientific">Candidatus Phytoplasma pini</name>
    <dbReference type="NCBI Taxonomy" id="267362"/>
    <lineage>
        <taxon>Bacteria</taxon>
        <taxon>Bacillati</taxon>
        <taxon>Mycoplasmatota</taxon>
        <taxon>Mollicutes</taxon>
        <taxon>Acholeplasmatales</taxon>
        <taxon>Acholeplasmataceae</taxon>
        <taxon>Candidatus Phytoplasma</taxon>
    </lineage>
</organism>
<dbReference type="InterPro" id="IPR029460">
    <property type="entry name" value="DNAPol_HHH"/>
</dbReference>
<evidence type="ECO:0000259" key="13">
    <source>
        <dbReference type="SMART" id="SM00481"/>
    </source>
</evidence>
<dbReference type="EC" id="2.7.7.7" evidence="11"/>
<comment type="catalytic activity">
    <reaction evidence="10 11">
        <text>DNA(n) + a 2'-deoxyribonucleoside 5'-triphosphate = DNA(n+1) + diphosphate</text>
        <dbReference type="Rhea" id="RHEA:22508"/>
        <dbReference type="Rhea" id="RHEA-COMP:17339"/>
        <dbReference type="Rhea" id="RHEA-COMP:17340"/>
        <dbReference type="ChEBI" id="CHEBI:33019"/>
        <dbReference type="ChEBI" id="CHEBI:61560"/>
        <dbReference type="ChEBI" id="CHEBI:173112"/>
        <dbReference type="EC" id="2.7.7.7"/>
    </reaction>
</comment>
<dbReference type="FunFam" id="3.30.420.10:FF:000045">
    <property type="entry name" value="3'-5' exonuclease DinG"/>
    <property type="match status" value="1"/>
</dbReference>
<evidence type="ECO:0000256" key="9">
    <source>
        <dbReference type="ARBA" id="ARBA00022932"/>
    </source>
</evidence>
<dbReference type="GO" id="GO:0006261">
    <property type="term" value="P:DNA-templated DNA replication"/>
    <property type="evidence" value="ECO:0007669"/>
    <property type="project" value="UniProtKB-UniRule"/>
</dbReference>
<dbReference type="GO" id="GO:0003887">
    <property type="term" value="F:DNA-directed DNA polymerase activity"/>
    <property type="evidence" value="ECO:0007669"/>
    <property type="project" value="UniProtKB-UniRule"/>
</dbReference>
<dbReference type="SMART" id="SM00481">
    <property type="entry name" value="POLIIIAc"/>
    <property type="match status" value="1"/>
</dbReference>
<protein>
    <recommendedName>
        <fullName evidence="11">DNA polymerase III PolC-type</fullName>
        <shortName evidence="11">PolIII</shortName>
        <ecNumber evidence="11">2.7.7.7</ecNumber>
    </recommendedName>
</protein>
<evidence type="ECO:0000256" key="5">
    <source>
        <dbReference type="ARBA" id="ARBA00022705"/>
    </source>
</evidence>
<evidence type="ECO:0000256" key="1">
    <source>
        <dbReference type="ARBA" id="ARBA00003452"/>
    </source>
</evidence>
<keyword evidence="3 11" id="KW-0808">Transferase</keyword>
<dbReference type="Proteomes" id="UP000320078">
    <property type="component" value="Unassembled WGS sequence"/>
</dbReference>
<dbReference type="SUPFAM" id="SSF53098">
    <property type="entry name" value="Ribonuclease H-like"/>
    <property type="match status" value="1"/>
</dbReference>
<evidence type="ECO:0000256" key="11">
    <source>
        <dbReference type="HAMAP-Rule" id="MF_00356"/>
    </source>
</evidence>
<dbReference type="Gene3D" id="1.10.150.700">
    <property type="entry name" value="PolC, middle finger domain"/>
    <property type="match status" value="2"/>
</dbReference>
<dbReference type="InterPro" id="IPR040982">
    <property type="entry name" value="DNA_pol3_finger"/>
</dbReference>
<dbReference type="Pfam" id="PF07733">
    <property type="entry name" value="DNA_pol3_alpha"/>
    <property type="match status" value="1"/>
</dbReference>
<dbReference type="Pfam" id="PF14579">
    <property type="entry name" value="HHH_6"/>
    <property type="match status" value="1"/>
</dbReference>
<evidence type="ECO:0000256" key="10">
    <source>
        <dbReference type="ARBA" id="ARBA00049244"/>
    </source>
</evidence>
<keyword evidence="15" id="KW-1185">Reference proteome</keyword>
<dbReference type="Gene3D" id="3.30.1900.20">
    <property type="match status" value="2"/>
</dbReference>
<name>A0A559KJG7_9MOLU</name>
<comment type="similarity">
    <text evidence="11">Belongs to the DNA polymerase type-C family. PolC subfamily.</text>
</comment>
<keyword evidence="9 11" id="KW-0239">DNA-directed DNA polymerase</keyword>
<dbReference type="InterPro" id="IPR006308">
    <property type="entry name" value="Pol_III_a_PolC-type_gram_pos"/>
</dbReference>
<dbReference type="PANTHER" id="PTHR32294">
    <property type="entry name" value="DNA POLYMERASE III SUBUNIT ALPHA"/>
    <property type="match status" value="1"/>
</dbReference>
<dbReference type="PANTHER" id="PTHR32294:SF5">
    <property type="entry name" value="DNA POLYMERASE III POLC-TYPE"/>
    <property type="match status" value="1"/>
</dbReference>
<feature type="domain" description="Polymerase/histidinol phosphatase N-terminal" evidence="13">
    <location>
        <begin position="275"/>
        <end position="342"/>
    </location>
</feature>
<dbReference type="InterPro" id="IPR006054">
    <property type="entry name" value="DnaQ"/>
</dbReference>
<dbReference type="InterPro" id="IPR003141">
    <property type="entry name" value="Pol/His_phosphatase_N"/>
</dbReference>
<dbReference type="Gene3D" id="1.10.150.870">
    <property type="match status" value="1"/>
</dbReference>
<evidence type="ECO:0000259" key="12">
    <source>
        <dbReference type="SMART" id="SM00479"/>
    </source>
</evidence>
<gene>
    <name evidence="11 14" type="primary">polC</name>
    <name evidence="14" type="ORF">MDPP_00246</name>
</gene>
<keyword evidence="2 11" id="KW-0963">Cytoplasm</keyword>
<dbReference type="Gene3D" id="3.30.420.10">
    <property type="entry name" value="Ribonuclease H-like superfamily/Ribonuclease H"/>
    <property type="match status" value="1"/>
</dbReference>
<dbReference type="Gene3D" id="3.20.20.140">
    <property type="entry name" value="Metal-dependent hydrolases"/>
    <property type="match status" value="2"/>
</dbReference>
<dbReference type="GO" id="GO:0003677">
    <property type="term" value="F:DNA binding"/>
    <property type="evidence" value="ECO:0007669"/>
    <property type="project" value="UniProtKB-UniRule"/>
</dbReference>
<dbReference type="InterPro" id="IPR036397">
    <property type="entry name" value="RNaseH_sf"/>
</dbReference>
<dbReference type="HAMAP" id="MF_00356">
    <property type="entry name" value="DNApol_PolC"/>
    <property type="match status" value="1"/>
</dbReference>
<dbReference type="CDD" id="cd07432">
    <property type="entry name" value="PHP_HisPPase"/>
    <property type="match status" value="1"/>
</dbReference>
<keyword evidence="4 11" id="KW-0548">Nucleotidyltransferase</keyword>
<comment type="function">
    <text evidence="1 11">Required for replicative DNA synthesis. This DNA polymerase also exhibits 3' to 5' exonuclease activity.</text>
</comment>
<dbReference type="Pfam" id="PF17657">
    <property type="entry name" value="DNA_pol3_finger"/>
    <property type="match status" value="1"/>
</dbReference>
<dbReference type="CDD" id="cd07435">
    <property type="entry name" value="PHP_PolIIIA_POLC"/>
    <property type="match status" value="1"/>
</dbReference>
<dbReference type="RefSeq" id="WP_144658416.1">
    <property type="nucleotide sequence ID" value="NZ_VIAE01000005.1"/>
</dbReference>
<dbReference type="EMBL" id="VIAE01000005">
    <property type="protein sequence ID" value="TVY12238.1"/>
    <property type="molecule type" value="Genomic_DNA"/>
</dbReference>
<dbReference type="InterPro" id="IPR012337">
    <property type="entry name" value="RNaseH-like_sf"/>
</dbReference>
<keyword evidence="5 11" id="KW-0235">DNA replication</keyword>
<dbReference type="GO" id="GO:0008408">
    <property type="term" value="F:3'-5' exonuclease activity"/>
    <property type="evidence" value="ECO:0007669"/>
    <property type="project" value="UniProtKB-UniRule"/>
</dbReference>
<comment type="caution">
    <text evidence="14">The sequence shown here is derived from an EMBL/GenBank/DDBJ whole genome shotgun (WGS) entry which is preliminary data.</text>
</comment>
<accession>A0A559KJG7</accession>
<keyword evidence="6 11" id="KW-0540">Nuclease</keyword>
<evidence type="ECO:0000256" key="7">
    <source>
        <dbReference type="ARBA" id="ARBA00022801"/>
    </source>
</evidence>
<evidence type="ECO:0000313" key="15">
    <source>
        <dbReference type="Proteomes" id="UP000320078"/>
    </source>
</evidence>
<dbReference type="GO" id="GO:0005737">
    <property type="term" value="C:cytoplasm"/>
    <property type="evidence" value="ECO:0007669"/>
    <property type="project" value="UniProtKB-SubCell"/>
</dbReference>
<evidence type="ECO:0000256" key="2">
    <source>
        <dbReference type="ARBA" id="ARBA00022490"/>
    </source>
</evidence>
<dbReference type="InterPro" id="IPR004013">
    <property type="entry name" value="PHP_dom"/>
</dbReference>
<evidence type="ECO:0000256" key="3">
    <source>
        <dbReference type="ARBA" id="ARBA00022679"/>
    </source>
</evidence>
<feature type="domain" description="Exonuclease" evidence="12">
    <location>
        <begin position="370"/>
        <end position="542"/>
    </location>
</feature>
<dbReference type="Pfam" id="PF02811">
    <property type="entry name" value="PHP"/>
    <property type="match status" value="2"/>
</dbReference>
<evidence type="ECO:0000256" key="8">
    <source>
        <dbReference type="ARBA" id="ARBA00022839"/>
    </source>
</evidence>
<keyword evidence="7 11" id="KW-0378">Hydrolase</keyword>
<dbReference type="NCBIfam" id="TIGR00573">
    <property type="entry name" value="dnaq"/>
    <property type="match status" value="1"/>
</dbReference>
<comment type="subcellular location">
    <subcellularLocation>
        <location evidence="11">Cytoplasm</location>
    </subcellularLocation>
</comment>
<dbReference type="InterPro" id="IPR044923">
    <property type="entry name" value="PolC_middle_finger_sf"/>
</dbReference>
<sequence length="1471" mass="172529">MFLDQFDFFKKELQKSFCNDFELEVVKVYIKNNLWVLYICSKVKFENLEKLKFFRDKLKYFLLEKTNTLIKNLNLDFVFLGELKELGELLKKEEKSANYYDSEKNILNEELKRDKNISSQNSEKNSLNQNNNNISLKEVTFDEIPFSISEIGDFKKNNNLFKIKGFVQGVSFKTTQNNSILFSFYLLEPEKKQDSIEYRVFLDKQKFQQVKKDLQTGRLVQILSSIFISKDKTYYYLTFDTKKLSSDNNIYKILNNVPLNFLRMDDYLPEDQRRIEFHVHTKMSNLDATTSAKDYIEIAEKWKHKAIAFTDYNGIYEYPEINKSIQGKKIKPILGIEVDFVEDKKPVFVTNQSIDNNIFESENFFLKNHNYVVFDLETTGLSPKRDQIIEISAIKIENGKIVNNKIFEQLINPKRTINQKITELTGIKNEDIVDKPTIDQILPEFLKFIEGYVLIAHNISFDIGFLESKIQELNLYFKIPFFIDTLTLAQKYFHEKIKFFSLKRIAKALKIKEDYDGEYHRSLFDARITALIFIKMLDELEEKNILRFHDLKDPLSEKFVRSYNVNILVQNQVGYHNLFRLLSDALTKDFYKKPRFLESNFEKYRQGLLLGSGGFEGKVFETALYFEDKLSEVISIYDYIEVQPISTYKHIICDLGSYEENKQIIDGTKIIQETILKIIKEARKQNKIVIATGDVHYLHPYENIYREIYINAKLVGGGLHKLSRYDSENLPDNYFLTTQEMLDSFSFIEDEKIIKDIVITNTHLLNNKIEQINMFPKELLSLPDDSFADNLKVPSIRKELKFLIQKRIEQIYGKILHPFVRQRVEKELKSIIGNNDENTKNNQVISPIYYLTYLLVQKSLHNQYPVGSRGSIGSSLIATILEITEVNPLKPHFRCKKCHYTVFDLTPEQKKDSEYQKYMKIYIDNYQTKDENNYDILNNILSGYDLPDMNCPFCLEKFYKDGQNIPFETFLGLEGNKTPDIDLNFAGDYQSKAHDYIKELLGEEHVFRAGTIQTVAKQNAYGYVKGFIENKKIKNKIRSPFEINRRSIMIEGVKRSTGQHPGGIIVVPKKHSIYEVTPIQFPANDTTSSWKTTHFDYHSFESNLFKIDILGHDDPILIKFFMDYASQKPETFNFKRYQDIPIDDPKIYELFSGELKLNEDKTAITTLAIPEFGTLFVQNLLKTIYRKTRKTFTFADLVKISGFSHGTDVWVSNALDILNQEGDFRNYNISFDDVIGCRDDIMTYLINKNVKASLAFEIMEFVRKGKQHEDENKKTWESLINDCRTVVPEWYFKSAFKIKYLFPKAHAVAYVLMAVRIAWFKVHHPLLFYSGFFSQRVEHFDYSLMLKNINEINIKIQKFKTRKDNLSVKERGLMNTLENIVEMQKRGICFLPIDLNSSDKNEFLIIEEEKALRIPFIVIDGLGEVAANKILEARKEKLFTQKDFAERVKINKTIMGKFKEEFNLIDNLPFE</sequence>
<dbReference type="InterPro" id="IPR011708">
    <property type="entry name" value="DNA_pol3_alpha_NTPase_dom"/>
</dbReference>
<dbReference type="InterPro" id="IPR013520">
    <property type="entry name" value="Ribonucl_H"/>
</dbReference>
<dbReference type="Pfam" id="PF00929">
    <property type="entry name" value="RNase_T"/>
    <property type="match status" value="1"/>
</dbReference>
<evidence type="ECO:0000256" key="6">
    <source>
        <dbReference type="ARBA" id="ARBA00022722"/>
    </source>
</evidence>
<evidence type="ECO:0000256" key="4">
    <source>
        <dbReference type="ARBA" id="ARBA00022695"/>
    </source>
</evidence>
<evidence type="ECO:0000313" key="14">
    <source>
        <dbReference type="EMBL" id="TVY12238.1"/>
    </source>
</evidence>
<dbReference type="CDD" id="cd06127">
    <property type="entry name" value="DEDDh"/>
    <property type="match status" value="1"/>
</dbReference>
<dbReference type="OrthoDB" id="9804290at2"/>